<evidence type="ECO:0000313" key="7">
    <source>
        <dbReference type="Proteomes" id="UP001501510"/>
    </source>
</evidence>
<proteinExistence type="predicted"/>
<dbReference type="PANTHER" id="PTHR30514:SF9">
    <property type="entry name" value="TRANSCRIPTIONAL REGULATOR"/>
    <property type="match status" value="1"/>
</dbReference>
<keyword evidence="1" id="KW-0805">Transcription regulation</keyword>
<dbReference type="Pfam" id="PF01380">
    <property type="entry name" value="SIS"/>
    <property type="match status" value="1"/>
</dbReference>
<sequence length="285" mass="32036">MGVIGKLKSSEIKLTKSEKKLSEYILNNKEKVIYKTVTEISKLCGVGEATIIRFCRKLGYKGFQDFKVSFAKEISLTQNNVLSGPIDKDDSIETIARKFYTINLEVLKQTMSILDYDKITKCTEAILKAKKVHFMGIGHSGITSEEAKYKFMRIGLNCNVYGDGHTMLMMASIMDKDDLIVAISHSGNTPEIIKAVKLAKENGAKVMYIGTNEKSQIASMSDFCLYYVSKETLFQTGAVSTKIAQIFIIDLIYTEVVRSTLDTATEKKIKTAKTIEKIIYNRDYE</sequence>
<dbReference type="SUPFAM" id="SSF46689">
    <property type="entry name" value="Homeodomain-like"/>
    <property type="match status" value="1"/>
</dbReference>
<dbReference type="PROSITE" id="PS51464">
    <property type="entry name" value="SIS"/>
    <property type="match status" value="1"/>
</dbReference>
<accession>A0ABN1JQM0</accession>
<evidence type="ECO:0000256" key="2">
    <source>
        <dbReference type="ARBA" id="ARBA00023125"/>
    </source>
</evidence>
<dbReference type="InterPro" id="IPR035472">
    <property type="entry name" value="RpiR-like_SIS"/>
</dbReference>
<evidence type="ECO:0000259" key="4">
    <source>
        <dbReference type="PROSITE" id="PS51071"/>
    </source>
</evidence>
<dbReference type="PROSITE" id="PS51071">
    <property type="entry name" value="HTH_RPIR"/>
    <property type="match status" value="1"/>
</dbReference>
<gene>
    <name evidence="6" type="ORF">GCM10008906_29920</name>
</gene>
<reference evidence="6 7" key="1">
    <citation type="journal article" date="2019" name="Int. J. Syst. Evol. Microbiol.">
        <title>The Global Catalogue of Microorganisms (GCM) 10K type strain sequencing project: providing services to taxonomists for standard genome sequencing and annotation.</title>
        <authorList>
            <consortium name="The Broad Institute Genomics Platform"/>
            <consortium name="The Broad Institute Genome Sequencing Center for Infectious Disease"/>
            <person name="Wu L."/>
            <person name="Ma J."/>
        </authorList>
    </citation>
    <scope>NUCLEOTIDE SEQUENCE [LARGE SCALE GENOMIC DNA]</scope>
    <source>
        <strain evidence="6 7">JCM 1407</strain>
    </source>
</reference>
<dbReference type="InterPro" id="IPR001347">
    <property type="entry name" value="SIS_dom"/>
</dbReference>
<evidence type="ECO:0000259" key="5">
    <source>
        <dbReference type="PROSITE" id="PS51464"/>
    </source>
</evidence>
<dbReference type="InterPro" id="IPR046348">
    <property type="entry name" value="SIS_dom_sf"/>
</dbReference>
<feature type="domain" description="HTH rpiR-type" evidence="4">
    <location>
        <begin position="1"/>
        <end position="77"/>
    </location>
</feature>
<dbReference type="InterPro" id="IPR000281">
    <property type="entry name" value="HTH_RpiR"/>
</dbReference>
<dbReference type="InterPro" id="IPR047640">
    <property type="entry name" value="RpiR-like"/>
</dbReference>
<organism evidence="6 7">
    <name type="scientific">Clostridium oceanicum</name>
    <dbReference type="NCBI Taxonomy" id="1543"/>
    <lineage>
        <taxon>Bacteria</taxon>
        <taxon>Bacillati</taxon>
        <taxon>Bacillota</taxon>
        <taxon>Clostridia</taxon>
        <taxon>Eubacteriales</taxon>
        <taxon>Clostridiaceae</taxon>
        <taxon>Clostridium</taxon>
    </lineage>
</organism>
<dbReference type="Proteomes" id="UP001501510">
    <property type="component" value="Unassembled WGS sequence"/>
</dbReference>
<evidence type="ECO:0000313" key="6">
    <source>
        <dbReference type="EMBL" id="GAA0744686.1"/>
    </source>
</evidence>
<dbReference type="PANTHER" id="PTHR30514">
    <property type="entry name" value="GLUCOKINASE"/>
    <property type="match status" value="1"/>
</dbReference>
<feature type="domain" description="SIS" evidence="5">
    <location>
        <begin position="122"/>
        <end position="262"/>
    </location>
</feature>
<dbReference type="Gene3D" id="3.40.50.10490">
    <property type="entry name" value="Glucose-6-phosphate isomerase like protein, domain 1"/>
    <property type="match status" value="1"/>
</dbReference>
<keyword evidence="7" id="KW-1185">Reference proteome</keyword>
<evidence type="ECO:0000256" key="3">
    <source>
        <dbReference type="ARBA" id="ARBA00023163"/>
    </source>
</evidence>
<dbReference type="InterPro" id="IPR036388">
    <property type="entry name" value="WH-like_DNA-bd_sf"/>
</dbReference>
<evidence type="ECO:0000256" key="1">
    <source>
        <dbReference type="ARBA" id="ARBA00023015"/>
    </source>
</evidence>
<keyword evidence="3" id="KW-0804">Transcription</keyword>
<comment type="caution">
    <text evidence="6">The sequence shown here is derived from an EMBL/GenBank/DDBJ whole genome shotgun (WGS) entry which is preliminary data.</text>
</comment>
<protein>
    <submittedName>
        <fullName evidence="6">MurR/RpiR family transcriptional regulator</fullName>
    </submittedName>
</protein>
<dbReference type="Pfam" id="PF01418">
    <property type="entry name" value="HTH_6"/>
    <property type="match status" value="1"/>
</dbReference>
<dbReference type="CDD" id="cd05013">
    <property type="entry name" value="SIS_RpiR"/>
    <property type="match status" value="1"/>
</dbReference>
<keyword evidence="2" id="KW-0238">DNA-binding</keyword>
<dbReference type="Gene3D" id="1.10.10.10">
    <property type="entry name" value="Winged helix-like DNA-binding domain superfamily/Winged helix DNA-binding domain"/>
    <property type="match status" value="1"/>
</dbReference>
<name>A0ABN1JQM0_9CLOT</name>
<dbReference type="InterPro" id="IPR009057">
    <property type="entry name" value="Homeodomain-like_sf"/>
</dbReference>
<dbReference type="EMBL" id="BAAACG010000013">
    <property type="protein sequence ID" value="GAA0744686.1"/>
    <property type="molecule type" value="Genomic_DNA"/>
</dbReference>
<dbReference type="SUPFAM" id="SSF53697">
    <property type="entry name" value="SIS domain"/>
    <property type="match status" value="1"/>
</dbReference>